<dbReference type="EMBL" id="CACRSJ010000104">
    <property type="protein sequence ID" value="VYS50454.1"/>
    <property type="molecule type" value="Genomic_DNA"/>
</dbReference>
<dbReference type="GeneID" id="843227"/>
<evidence type="ECO:0000313" key="2">
    <source>
        <dbReference type="EMBL" id="VYS50454.1"/>
    </source>
</evidence>
<dbReference type="KEGG" id="ath:AT1G68935"/>
<reference evidence="2 3" key="1">
    <citation type="submission" date="2019-11" db="EMBL/GenBank/DDBJ databases">
        <authorList>
            <person name="Jiao W.-B."/>
            <person name="Schneeberger K."/>
        </authorList>
    </citation>
    <scope>NUCLEOTIDE SEQUENCE [LARGE SCALE GENOMIC DNA]</scope>
    <source>
        <strain evidence="3">cv. An-1</strain>
    </source>
</reference>
<proteinExistence type="predicted"/>
<gene>
    <name evidence="1" type="ordered locus">At1g68935</name>
    <name evidence="2" type="ORF">AN1_LOCUS5924</name>
</gene>
<dbReference type="Araport" id="AT1G68935"/>
<accession>A0A654EMM0</accession>
<protein>
    <submittedName>
        <fullName evidence="2">Uncharacterized protein</fullName>
    </submittedName>
</protein>
<dbReference type="RefSeq" id="NP_683483.1">
    <property type="nucleotide sequence ID" value="NM_148642.1"/>
</dbReference>
<evidence type="ECO:0000313" key="1">
    <source>
        <dbReference type="Araport" id="AT1G68935"/>
    </source>
</evidence>
<dbReference type="AlphaFoldDB" id="A0A654EMM0"/>
<dbReference type="Proteomes" id="UP000426265">
    <property type="component" value="Unassembled WGS sequence"/>
</dbReference>
<name>A0A654EMM0_ARATH</name>
<sequence>MVHSYNSTATSIKLENMNEHTPLWIAQISICFFLDERREKDLGILSDPMNFVLLGTSFGARTV</sequence>
<evidence type="ECO:0000313" key="3">
    <source>
        <dbReference type="Proteomes" id="UP000426265"/>
    </source>
</evidence>
<organism evidence="2 3">
    <name type="scientific">Arabidopsis thaliana</name>
    <name type="common">Mouse-ear cress</name>
    <dbReference type="NCBI Taxonomy" id="3702"/>
    <lineage>
        <taxon>Eukaryota</taxon>
        <taxon>Viridiplantae</taxon>
        <taxon>Streptophyta</taxon>
        <taxon>Embryophyta</taxon>
        <taxon>Tracheophyta</taxon>
        <taxon>Spermatophyta</taxon>
        <taxon>Magnoliopsida</taxon>
        <taxon>eudicotyledons</taxon>
        <taxon>Gunneridae</taxon>
        <taxon>Pentapetalae</taxon>
        <taxon>rosids</taxon>
        <taxon>malvids</taxon>
        <taxon>Brassicales</taxon>
        <taxon>Brassicaceae</taxon>
        <taxon>Camelineae</taxon>
        <taxon>Arabidopsis</taxon>
    </lineage>
</organism>